<dbReference type="InterPro" id="IPR000537">
    <property type="entry name" value="UbiA_prenyltransferase"/>
</dbReference>
<dbReference type="GO" id="GO:0016765">
    <property type="term" value="F:transferase activity, transferring alkyl or aryl (other than methyl) groups"/>
    <property type="evidence" value="ECO:0007669"/>
    <property type="project" value="InterPro"/>
</dbReference>
<dbReference type="InterPro" id="IPR044878">
    <property type="entry name" value="UbiA_sf"/>
</dbReference>
<evidence type="ECO:0000313" key="8">
    <source>
        <dbReference type="Proteomes" id="UP000310458"/>
    </source>
</evidence>
<reference evidence="7 8" key="1">
    <citation type="submission" date="2019-05" db="EMBL/GenBank/DDBJ databases">
        <title>Nesterenkonia sp. GY074 isolated from the Southern Atlantic Ocean.</title>
        <authorList>
            <person name="Zhang G."/>
        </authorList>
    </citation>
    <scope>NUCLEOTIDE SEQUENCE [LARGE SCALE GENOMIC DNA]</scope>
    <source>
        <strain evidence="7 8">GY074</strain>
    </source>
</reference>
<feature type="transmembrane region" description="Helical" evidence="6">
    <location>
        <begin position="104"/>
        <end position="127"/>
    </location>
</feature>
<evidence type="ECO:0000256" key="2">
    <source>
        <dbReference type="ARBA" id="ARBA00022692"/>
    </source>
</evidence>
<keyword evidence="8" id="KW-1185">Reference proteome</keyword>
<dbReference type="CDD" id="cd13966">
    <property type="entry name" value="PT_UbiA_4"/>
    <property type="match status" value="1"/>
</dbReference>
<dbReference type="Proteomes" id="UP000310458">
    <property type="component" value="Unassembled WGS sequence"/>
</dbReference>
<feature type="transmembrane region" description="Helical" evidence="6">
    <location>
        <begin position="276"/>
        <end position="304"/>
    </location>
</feature>
<feature type="transmembrane region" description="Helical" evidence="6">
    <location>
        <begin position="233"/>
        <end position="264"/>
    </location>
</feature>
<feature type="transmembrane region" description="Helical" evidence="6">
    <location>
        <begin position="64"/>
        <end position="83"/>
    </location>
</feature>
<evidence type="ECO:0000256" key="3">
    <source>
        <dbReference type="ARBA" id="ARBA00022989"/>
    </source>
</evidence>
<evidence type="ECO:0000313" key="7">
    <source>
        <dbReference type="EMBL" id="TLP94899.1"/>
    </source>
</evidence>
<dbReference type="AlphaFoldDB" id="A0A5R9B902"/>
<feature type="transmembrane region" description="Helical" evidence="6">
    <location>
        <begin position="37"/>
        <end position="58"/>
    </location>
</feature>
<dbReference type="Gene3D" id="1.10.357.140">
    <property type="entry name" value="UbiA prenyltransferase"/>
    <property type="match status" value="1"/>
</dbReference>
<organism evidence="7 8">
    <name type="scientific">Nesterenkonia salmonea</name>
    <dbReference type="NCBI Taxonomy" id="1804987"/>
    <lineage>
        <taxon>Bacteria</taxon>
        <taxon>Bacillati</taxon>
        <taxon>Actinomycetota</taxon>
        <taxon>Actinomycetes</taxon>
        <taxon>Micrococcales</taxon>
        <taxon>Micrococcaceae</taxon>
        <taxon>Nesterenkonia</taxon>
    </lineage>
</organism>
<protein>
    <submittedName>
        <fullName evidence="7">Prenyltransferase</fullName>
    </submittedName>
</protein>
<keyword evidence="3 6" id="KW-1133">Transmembrane helix</keyword>
<evidence type="ECO:0000256" key="5">
    <source>
        <dbReference type="SAM" id="MobiDB-lite"/>
    </source>
</evidence>
<evidence type="ECO:0000256" key="6">
    <source>
        <dbReference type="SAM" id="Phobius"/>
    </source>
</evidence>
<dbReference type="Gene3D" id="1.20.120.1780">
    <property type="entry name" value="UbiA prenyltransferase"/>
    <property type="match status" value="1"/>
</dbReference>
<dbReference type="OrthoDB" id="1416782at2"/>
<keyword evidence="7" id="KW-0808">Transferase</keyword>
<dbReference type="PANTHER" id="PTHR42723">
    <property type="entry name" value="CHLOROPHYLL SYNTHASE"/>
    <property type="match status" value="1"/>
</dbReference>
<dbReference type="EMBL" id="VAVZ01000031">
    <property type="protein sequence ID" value="TLP94899.1"/>
    <property type="molecule type" value="Genomic_DNA"/>
</dbReference>
<name>A0A5R9B902_9MICC</name>
<keyword evidence="4 6" id="KW-0472">Membrane</keyword>
<dbReference type="NCBIfam" id="NF010119">
    <property type="entry name" value="PRK13595.1"/>
    <property type="match status" value="1"/>
</dbReference>
<accession>A0A5R9B902</accession>
<feature type="transmembrane region" description="Helical" evidence="6">
    <location>
        <begin position="133"/>
        <end position="154"/>
    </location>
</feature>
<evidence type="ECO:0000256" key="1">
    <source>
        <dbReference type="ARBA" id="ARBA00004141"/>
    </source>
</evidence>
<dbReference type="InterPro" id="IPR050475">
    <property type="entry name" value="Prenyltransferase_related"/>
</dbReference>
<sequence length="305" mass="33011">MGHPGTTVLRGRRGSTVKSHSGAGPVLQRLVHISRPVLWINTIGPAVLGMWLAGHLWHWDAFALLLWLTLPFNLLIYGVNDIFDQETDALNPRKGSLEGARIRSGEVFSIWAGVLVTNIPFLAYFVWALPGGALLWIGLYLVVFIFYSAPPLRFKARPYLDSLSNAAYALPMVFVPLALGTGPVWAAALALMAWSAAKHTFDAVQDIEEDKAAGIPTTAVRLGVRGVVLWSGLWWTLATIGFALLNVPVALANALISGGLLYVLFRSPLITTAHGLYRYSIAFPYVAGAVAGIQLAAALLLGWYP</sequence>
<feature type="transmembrane region" description="Helical" evidence="6">
    <location>
        <begin position="166"/>
        <end position="194"/>
    </location>
</feature>
<feature type="region of interest" description="Disordered" evidence="5">
    <location>
        <begin position="1"/>
        <end position="22"/>
    </location>
</feature>
<dbReference type="Pfam" id="PF01040">
    <property type="entry name" value="UbiA"/>
    <property type="match status" value="1"/>
</dbReference>
<comment type="subcellular location">
    <subcellularLocation>
        <location evidence="1">Membrane</location>
        <topology evidence="1">Multi-pass membrane protein</topology>
    </subcellularLocation>
</comment>
<gene>
    <name evidence="7" type="ORF">FEF26_11305</name>
</gene>
<dbReference type="GO" id="GO:0016020">
    <property type="term" value="C:membrane"/>
    <property type="evidence" value="ECO:0007669"/>
    <property type="project" value="UniProtKB-SubCell"/>
</dbReference>
<dbReference type="PANTHER" id="PTHR42723:SF1">
    <property type="entry name" value="CHLOROPHYLL SYNTHASE, CHLOROPLASTIC"/>
    <property type="match status" value="1"/>
</dbReference>
<evidence type="ECO:0000256" key="4">
    <source>
        <dbReference type="ARBA" id="ARBA00023136"/>
    </source>
</evidence>
<proteinExistence type="predicted"/>
<comment type="caution">
    <text evidence="7">The sequence shown here is derived from an EMBL/GenBank/DDBJ whole genome shotgun (WGS) entry which is preliminary data.</text>
</comment>
<keyword evidence="2 6" id="KW-0812">Transmembrane</keyword>